<dbReference type="Pfam" id="PF00356">
    <property type="entry name" value="LacI"/>
    <property type="match status" value="1"/>
</dbReference>
<dbReference type="InterPro" id="IPR000843">
    <property type="entry name" value="HTH_LacI"/>
</dbReference>
<keyword evidence="2" id="KW-0805">Transcription regulation</keyword>
<dbReference type="Proteomes" id="UP000582837">
    <property type="component" value="Unassembled WGS sequence"/>
</dbReference>
<dbReference type="GO" id="GO:0000976">
    <property type="term" value="F:transcription cis-regulatory region binding"/>
    <property type="evidence" value="ECO:0007669"/>
    <property type="project" value="TreeGrafter"/>
</dbReference>
<dbReference type="Gene3D" id="3.40.50.2300">
    <property type="match status" value="2"/>
</dbReference>
<keyword evidence="1" id="KW-0678">Repressor</keyword>
<dbReference type="InterPro" id="IPR028082">
    <property type="entry name" value="Peripla_BP_I"/>
</dbReference>
<evidence type="ECO:0000256" key="4">
    <source>
        <dbReference type="ARBA" id="ARBA00023163"/>
    </source>
</evidence>
<keyword evidence="4" id="KW-0804">Transcription</keyword>
<dbReference type="PROSITE" id="PS50932">
    <property type="entry name" value="HTH_LACI_2"/>
    <property type="match status" value="1"/>
</dbReference>
<dbReference type="PANTHER" id="PTHR30146:SF151">
    <property type="entry name" value="HTH-TYPE TRANSCRIPTIONAL REPRESSOR CYTR"/>
    <property type="match status" value="1"/>
</dbReference>
<dbReference type="InterPro" id="IPR010982">
    <property type="entry name" value="Lambda_DNA-bd_dom_sf"/>
</dbReference>
<dbReference type="Gene3D" id="1.10.260.40">
    <property type="entry name" value="lambda repressor-like DNA-binding domains"/>
    <property type="match status" value="1"/>
</dbReference>
<dbReference type="Pfam" id="PF13377">
    <property type="entry name" value="Peripla_BP_3"/>
    <property type="match status" value="1"/>
</dbReference>
<name>A0A841GSR0_9BACT</name>
<evidence type="ECO:0000313" key="6">
    <source>
        <dbReference type="EMBL" id="MBB6069439.1"/>
    </source>
</evidence>
<feature type="domain" description="HTH lacI-type" evidence="5">
    <location>
        <begin position="3"/>
        <end position="57"/>
    </location>
</feature>
<evidence type="ECO:0000313" key="7">
    <source>
        <dbReference type="Proteomes" id="UP000582837"/>
    </source>
</evidence>
<dbReference type="SUPFAM" id="SSF47413">
    <property type="entry name" value="lambda repressor-like DNA-binding domains"/>
    <property type="match status" value="1"/>
</dbReference>
<dbReference type="AlphaFoldDB" id="A0A841GSR0"/>
<protein>
    <submittedName>
        <fullName evidence="6">LacI family transcriptional regulator</fullName>
    </submittedName>
</protein>
<reference evidence="6 7" key="1">
    <citation type="submission" date="2020-08" db="EMBL/GenBank/DDBJ databases">
        <title>Genomic Encyclopedia of Type Strains, Phase IV (KMG-IV): sequencing the most valuable type-strain genomes for metagenomic binning, comparative biology and taxonomic classification.</title>
        <authorList>
            <person name="Goeker M."/>
        </authorList>
    </citation>
    <scope>NUCLEOTIDE SEQUENCE [LARGE SCALE GENOMIC DNA]</scope>
    <source>
        <strain evidence="6 7">DSM 29007</strain>
    </source>
</reference>
<evidence type="ECO:0000259" key="5">
    <source>
        <dbReference type="PROSITE" id="PS50932"/>
    </source>
</evidence>
<accession>A0A841GSR0</accession>
<sequence>MSITIRDVAERAGVSVTTVSRALNGTGPVSPDVRRRVEAASSELRYVPHGTARSLITRRTDVFGVVLPDLFGEFFSEVIRGMDPRAQERGYHLLLSGSHDGRREIEFAVGAMRGRVDGMIVMSPGVSGARLEGCLPPDVPVVLLNCDVSGTAFSAINVDNYGGALAMTRHLMAMGHRRVGMINGAEGNFDALERLRGFRAAVAEAGGAVQGSEAPGDFTEAGGYRAAGELARAADPPTAIFCANDSMAVGAISALRARGRRVPDDVAVAGFDDVPIGRYLSPSLSSVRVDVNRLGARAVELLCHAIAGDAPPAQELLPTELVVRRSCGGGGDDPPFPQDFR</sequence>
<dbReference type="EMBL" id="JACHIA010000002">
    <property type="protein sequence ID" value="MBB6069439.1"/>
    <property type="molecule type" value="Genomic_DNA"/>
</dbReference>
<dbReference type="PANTHER" id="PTHR30146">
    <property type="entry name" value="LACI-RELATED TRANSCRIPTIONAL REPRESSOR"/>
    <property type="match status" value="1"/>
</dbReference>
<dbReference type="CDD" id="cd01392">
    <property type="entry name" value="HTH_LacI"/>
    <property type="match status" value="1"/>
</dbReference>
<dbReference type="PROSITE" id="PS00356">
    <property type="entry name" value="HTH_LACI_1"/>
    <property type="match status" value="1"/>
</dbReference>
<proteinExistence type="predicted"/>
<keyword evidence="7" id="KW-1185">Reference proteome</keyword>
<evidence type="ECO:0000256" key="1">
    <source>
        <dbReference type="ARBA" id="ARBA00022491"/>
    </source>
</evidence>
<organism evidence="6 7">
    <name type="scientific">Longimicrobium terrae</name>
    <dbReference type="NCBI Taxonomy" id="1639882"/>
    <lineage>
        <taxon>Bacteria</taxon>
        <taxon>Pseudomonadati</taxon>
        <taxon>Gemmatimonadota</taxon>
        <taxon>Longimicrobiia</taxon>
        <taxon>Longimicrobiales</taxon>
        <taxon>Longimicrobiaceae</taxon>
        <taxon>Longimicrobium</taxon>
    </lineage>
</organism>
<dbReference type="RefSeq" id="WP_170037669.1">
    <property type="nucleotide sequence ID" value="NZ_JABDTL010000002.1"/>
</dbReference>
<dbReference type="SMART" id="SM00354">
    <property type="entry name" value="HTH_LACI"/>
    <property type="match status" value="1"/>
</dbReference>
<evidence type="ECO:0000256" key="2">
    <source>
        <dbReference type="ARBA" id="ARBA00023015"/>
    </source>
</evidence>
<dbReference type="InterPro" id="IPR046335">
    <property type="entry name" value="LacI/GalR-like_sensor"/>
</dbReference>
<dbReference type="CDD" id="cd06267">
    <property type="entry name" value="PBP1_LacI_sugar_binding-like"/>
    <property type="match status" value="1"/>
</dbReference>
<comment type="caution">
    <text evidence="6">The sequence shown here is derived from an EMBL/GenBank/DDBJ whole genome shotgun (WGS) entry which is preliminary data.</text>
</comment>
<dbReference type="GO" id="GO:0003700">
    <property type="term" value="F:DNA-binding transcription factor activity"/>
    <property type="evidence" value="ECO:0007669"/>
    <property type="project" value="TreeGrafter"/>
</dbReference>
<dbReference type="SUPFAM" id="SSF53822">
    <property type="entry name" value="Periplasmic binding protein-like I"/>
    <property type="match status" value="1"/>
</dbReference>
<evidence type="ECO:0000256" key="3">
    <source>
        <dbReference type="ARBA" id="ARBA00023125"/>
    </source>
</evidence>
<dbReference type="PRINTS" id="PR00036">
    <property type="entry name" value="HTHLACI"/>
</dbReference>
<gene>
    <name evidence="6" type="ORF">HNQ61_001054</name>
</gene>
<keyword evidence="3" id="KW-0238">DNA-binding</keyword>